<protein>
    <submittedName>
        <fullName evidence="1">Uncharacterized protein</fullName>
    </submittedName>
</protein>
<dbReference type="EMBL" id="JABSTQ010009193">
    <property type="protein sequence ID" value="KAG0431793.1"/>
    <property type="molecule type" value="Genomic_DNA"/>
</dbReference>
<keyword evidence="2" id="KW-1185">Reference proteome</keyword>
<dbReference type="Proteomes" id="UP000805193">
    <property type="component" value="Unassembled WGS sequence"/>
</dbReference>
<comment type="caution">
    <text evidence="1">The sequence shown here is derived from an EMBL/GenBank/DDBJ whole genome shotgun (WGS) entry which is preliminary data.</text>
</comment>
<gene>
    <name evidence="1" type="ORF">HPB47_021439</name>
</gene>
<sequence>MRDKRAWPSLSAAPRQEAAPRAVLGAVSRRSPAKFVTARVPKYINGIYHFGTNPVSKAPPSQRDEEHCCQTEIACGFTFASSTRVPRDVKPTCVPQSAPRGAEGKTPAHSWLPDGPNAHRMELRPSDIDLDVILEGRSEGLGEFRNQSAECDGVGATSRPACPAYVRSSSLDRSGPHGGAASRLAHSALPVAYSTTVLAPYSSLGLNLHRRAPWMERRCAFAALPVTYPEAVAVRALLRPYHGGPYSSLCLWLSRWGWLVGRTLSVPDTKL</sequence>
<evidence type="ECO:0000313" key="2">
    <source>
        <dbReference type="Proteomes" id="UP000805193"/>
    </source>
</evidence>
<reference evidence="1 2" key="1">
    <citation type="journal article" date="2020" name="Cell">
        <title>Large-Scale Comparative Analyses of Tick Genomes Elucidate Their Genetic Diversity and Vector Capacities.</title>
        <authorList>
            <consortium name="Tick Genome and Microbiome Consortium (TIGMIC)"/>
            <person name="Jia N."/>
            <person name="Wang J."/>
            <person name="Shi W."/>
            <person name="Du L."/>
            <person name="Sun Y."/>
            <person name="Zhan W."/>
            <person name="Jiang J.F."/>
            <person name="Wang Q."/>
            <person name="Zhang B."/>
            <person name="Ji P."/>
            <person name="Bell-Sakyi L."/>
            <person name="Cui X.M."/>
            <person name="Yuan T.T."/>
            <person name="Jiang B.G."/>
            <person name="Yang W.F."/>
            <person name="Lam T.T."/>
            <person name="Chang Q.C."/>
            <person name="Ding S.J."/>
            <person name="Wang X.J."/>
            <person name="Zhu J.G."/>
            <person name="Ruan X.D."/>
            <person name="Zhao L."/>
            <person name="Wei J.T."/>
            <person name="Ye R.Z."/>
            <person name="Que T.C."/>
            <person name="Du C.H."/>
            <person name="Zhou Y.H."/>
            <person name="Cheng J.X."/>
            <person name="Dai P.F."/>
            <person name="Guo W.B."/>
            <person name="Han X.H."/>
            <person name="Huang E.J."/>
            <person name="Li L.F."/>
            <person name="Wei W."/>
            <person name="Gao Y.C."/>
            <person name="Liu J.Z."/>
            <person name="Shao H.Z."/>
            <person name="Wang X."/>
            <person name="Wang C.C."/>
            <person name="Yang T.C."/>
            <person name="Huo Q.B."/>
            <person name="Li W."/>
            <person name="Chen H.Y."/>
            <person name="Chen S.E."/>
            <person name="Zhou L.G."/>
            <person name="Ni X.B."/>
            <person name="Tian J.H."/>
            <person name="Sheng Y."/>
            <person name="Liu T."/>
            <person name="Pan Y.S."/>
            <person name="Xia L.Y."/>
            <person name="Li J."/>
            <person name="Zhao F."/>
            <person name="Cao W.C."/>
        </authorList>
    </citation>
    <scope>NUCLEOTIDE SEQUENCE [LARGE SCALE GENOMIC DNA]</scope>
    <source>
        <strain evidence="1">Iper-2018</strain>
    </source>
</reference>
<name>A0AC60QFQ6_IXOPE</name>
<accession>A0AC60QFQ6</accession>
<proteinExistence type="predicted"/>
<organism evidence="1 2">
    <name type="scientific">Ixodes persulcatus</name>
    <name type="common">Taiga tick</name>
    <dbReference type="NCBI Taxonomy" id="34615"/>
    <lineage>
        <taxon>Eukaryota</taxon>
        <taxon>Metazoa</taxon>
        <taxon>Ecdysozoa</taxon>
        <taxon>Arthropoda</taxon>
        <taxon>Chelicerata</taxon>
        <taxon>Arachnida</taxon>
        <taxon>Acari</taxon>
        <taxon>Parasitiformes</taxon>
        <taxon>Ixodida</taxon>
        <taxon>Ixodoidea</taxon>
        <taxon>Ixodidae</taxon>
        <taxon>Ixodinae</taxon>
        <taxon>Ixodes</taxon>
    </lineage>
</organism>
<evidence type="ECO:0000313" key="1">
    <source>
        <dbReference type="EMBL" id="KAG0431793.1"/>
    </source>
</evidence>